<organism evidence="1 2">
    <name type="scientific">Fonsecaea monophora</name>
    <dbReference type="NCBI Taxonomy" id="254056"/>
    <lineage>
        <taxon>Eukaryota</taxon>
        <taxon>Fungi</taxon>
        <taxon>Dikarya</taxon>
        <taxon>Ascomycota</taxon>
        <taxon>Pezizomycotina</taxon>
        <taxon>Eurotiomycetes</taxon>
        <taxon>Chaetothyriomycetidae</taxon>
        <taxon>Chaetothyriales</taxon>
        <taxon>Herpotrichiellaceae</taxon>
        <taxon>Fonsecaea</taxon>
    </lineage>
</organism>
<dbReference type="GeneID" id="34607119"/>
<reference evidence="1 2" key="1">
    <citation type="submission" date="2016-03" db="EMBL/GenBank/DDBJ databases">
        <title>Draft genome sequence of the Fonsecaea monophora CBS 269.37.</title>
        <authorList>
            <person name="Bombassaro A."/>
            <person name="Vinicius W.A."/>
            <person name="De Hoog S."/>
            <person name="Sun J."/>
            <person name="Souza E.M."/>
            <person name="Raittz R.T."/>
            <person name="Costa F."/>
            <person name="Leao A.C."/>
            <person name="Tadra-Sfeir M.Z."/>
            <person name="Baura V."/>
            <person name="Balsanelli E."/>
            <person name="Pedrosa F.O."/>
            <person name="Moreno L.F."/>
            <person name="Steffens M.B."/>
            <person name="Xi L."/>
            <person name="Bocca A.L."/>
            <person name="Felipe M.S."/>
            <person name="Teixeira M."/>
            <person name="Telles Filho F.Q."/>
            <person name="Azevedo C.M."/>
            <person name="Gomes R."/>
            <person name="Vicente V.A."/>
        </authorList>
    </citation>
    <scope>NUCLEOTIDE SEQUENCE [LARGE SCALE GENOMIC DNA]</scope>
    <source>
        <strain evidence="1 2">CBS 269.37</strain>
    </source>
</reference>
<comment type="caution">
    <text evidence="1">The sequence shown here is derived from an EMBL/GenBank/DDBJ whole genome shotgun (WGS) entry which is preliminary data.</text>
</comment>
<dbReference type="Proteomes" id="UP000077002">
    <property type="component" value="Unassembled WGS sequence"/>
</dbReference>
<protein>
    <submittedName>
        <fullName evidence="1">Uncharacterized protein</fullName>
    </submittedName>
</protein>
<keyword evidence="2" id="KW-1185">Reference proteome</keyword>
<sequence>MTDSGFHKVGHGASTLFLHDEHMLKRSHLAGGMQRNAFLSDKLSTTEMLAEGEIDAILHLAADIAARQSKPSTRKQSSLVLRIHTRDDKHRHDSPLAPKGVAAGSGFVYAKEPSSRALGHVLHVKSFH</sequence>
<accession>A0A177EPD5</accession>
<proteinExistence type="predicted"/>
<dbReference type="RefSeq" id="XP_022505796.1">
    <property type="nucleotide sequence ID" value="XM_022661892.1"/>
</dbReference>
<name>A0A177EPD5_9EURO</name>
<gene>
    <name evidence="1" type="ORF">AYO21_12051</name>
</gene>
<dbReference type="AlphaFoldDB" id="A0A177EPD5"/>
<evidence type="ECO:0000313" key="2">
    <source>
        <dbReference type="Proteomes" id="UP000077002"/>
    </source>
</evidence>
<dbReference type="EMBL" id="LVKK01000213">
    <property type="protein sequence ID" value="OAG33844.1"/>
    <property type="molecule type" value="Genomic_DNA"/>
</dbReference>
<evidence type="ECO:0000313" key="1">
    <source>
        <dbReference type="EMBL" id="OAG33844.1"/>
    </source>
</evidence>